<organism evidence="2 3">
    <name type="scientific">Flavobacterium davisii</name>
    <dbReference type="NCBI Taxonomy" id="2906077"/>
    <lineage>
        <taxon>Bacteria</taxon>
        <taxon>Pseudomonadati</taxon>
        <taxon>Bacteroidota</taxon>
        <taxon>Flavobacteriia</taxon>
        <taxon>Flavobacteriales</taxon>
        <taxon>Flavobacteriaceae</taxon>
        <taxon>Flavobacterium</taxon>
    </lineage>
</organism>
<dbReference type="EMBL" id="MTCZ01000005">
    <property type="protein sequence ID" value="OWP85197.1"/>
    <property type="molecule type" value="Genomic_DNA"/>
</dbReference>
<dbReference type="InterPro" id="IPR029044">
    <property type="entry name" value="Nucleotide-diphossugar_trans"/>
</dbReference>
<dbReference type="RefSeq" id="WP_088390273.1">
    <property type="nucleotide sequence ID" value="NZ_MTCZ01000005.1"/>
</dbReference>
<evidence type="ECO:0000313" key="2">
    <source>
        <dbReference type="EMBL" id="OWP85197.1"/>
    </source>
</evidence>
<dbReference type="PANTHER" id="PTHR22916:SF3">
    <property type="entry name" value="UDP-GLCNAC:BETAGAL BETA-1,3-N-ACETYLGLUCOSAMINYLTRANSFERASE-LIKE PROTEIN 1"/>
    <property type="match status" value="1"/>
</dbReference>
<evidence type="ECO:0000259" key="1">
    <source>
        <dbReference type="Pfam" id="PF00535"/>
    </source>
</evidence>
<reference evidence="2 3" key="1">
    <citation type="journal article" date="2017" name="Infect. Genet. Evol.">
        <title>Comparative genome analysis of fish pathogen Flavobacterium columnare reveals extensive sequence diversity within the species.</title>
        <authorList>
            <person name="Kayansamruaj P."/>
            <person name="Dong H.T."/>
            <person name="Hirono I."/>
            <person name="Kondo H."/>
            <person name="Senapin S."/>
            <person name="Rodkhum C."/>
        </authorList>
    </citation>
    <scope>NUCLEOTIDE SEQUENCE [LARGE SCALE GENOMIC DNA]</scope>
    <source>
        <strain evidence="2 3">1215</strain>
    </source>
</reference>
<feature type="domain" description="Glycosyltransferase 2-like" evidence="1">
    <location>
        <begin position="8"/>
        <end position="119"/>
    </location>
</feature>
<name>A0A2D0AIW9_9FLAO</name>
<dbReference type="Gene3D" id="3.90.550.10">
    <property type="entry name" value="Spore Coat Polysaccharide Biosynthesis Protein SpsA, Chain A"/>
    <property type="match status" value="1"/>
</dbReference>
<evidence type="ECO:0000313" key="3">
    <source>
        <dbReference type="Proteomes" id="UP000197768"/>
    </source>
</evidence>
<gene>
    <name evidence="2" type="ORF">BWK59_01250</name>
</gene>
<dbReference type="PANTHER" id="PTHR22916">
    <property type="entry name" value="GLYCOSYLTRANSFERASE"/>
    <property type="match status" value="1"/>
</dbReference>
<dbReference type="CDD" id="cd00761">
    <property type="entry name" value="Glyco_tranf_GTA_type"/>
    <property type="match status" value="1"/>
</dbReference>
<dbReference type="Pfam" id="PF00535">
    <property type="entry name" value="Glycos_transf_2"/>
    <property type="match status" value="1"/>
</dbReference>
<protein>
    <recommendedName>
        <fullName evidence="1">Glycosyltransferase 2-like domain-containing protein</fullName>
    </recommendedName>
</protein>
<sequence>MENKPLLSIAIATKNREKYCIESIKSILLLLNNDDIEITVADNSDTEQVKIFVEEINHPSIKYIYDNGSVSSIENFNRAMELTTGEYVMLIGDDDTILPSAIDIAKWAKYNNVDSVCCKKTITYFWPNAHPRFPKGLLKIPKIEKDKKIKIDPNKELVNLLEGGLVNYMFYNVPKSYHGIVKKSIMDEIKRITGNYYGALSPDIFSVVAISLISKNHYIINNPITIAGVCPSSTTSAQIKGAHAGLLKDMPHFKNRKEKYTWSSKIPEFYSVTTTWGDSGLNALRSMGRSDYEFFFNVYPLIAQSILMNRSTILSLVIRESEILRKKLEKNFIEYWSLTIFAAIKLILDKVVVVLKNNIDKEGKKEGIENFEQLFEYLNKNKKNNL</sequence>
<accession>A0A2D0AIW9</accession>
<dbReference type="SUPFAM" id="SSF53448">
    <property type="entry name" value="Nucleotide-diphospho-sugar transferases"/>
    <property type="match status" value="1"/>
</dbReference>
<dbReference type="Proteomes" id="UP000197768">
    <property type="component" value="Unassembled WGS sequence"/>
</dbReference>
<comment type="caution">
    <text evidence="2">The sequence shown here is derived from an EMBL/GenBank/DDBJ whole genome shotgun (WGS) entry which is preliminary data.</text>
</comment>
<dbReference type="GO" id="GO:0016758">
    <property type="term" value="F:hexosyltransferase activity"/>
    <property type="evidence" value="ECO:0007669"/>
    <property type="project" value="UniProtKB-ARBA"/>
</dbReference>
<proteinExistence type="predicted"/>
<dbReference type="AlphaFoldDB" id="A0A2D0AIW9"/>
<dbReference type="InterPro" id="IPR001173">
    <property type="entry name" value="Glyco_trans_2-like"/>
</dbReference>